<evidence type="ECO:0000256" key="5">
    <source>
        <dbReference type="ARBA" id="ARBA00022723"/>
    </source>
</evidence>
<dbReference type="PRINTS" id="PR00695">
    <property type="entry name" value="CUNO2RDTASE"/>
</dbReference>
<dbReference type="PANTHER" id="PTHR11709">
    <property type="entry name" value="MULTI-COPPER OXIDASE"/>
    <property type="match status" value="1"/>
</dbReference>
<dbReference type="InterPro" id="IPR008972">
    <property type="entry name" value="Cupredoxin"/>
</dbReference>
<reference evidence="12" key="1">
    <citation type="submission" date="2013-08" db="EMBL/GenBank/DDBJ databases">
        <authorList>
            <person name="Mendez C."/>
            <person name="Richter M."/>
            <person name="Ferrer M."/>
            <person name="Sanchez J."/>
        </authorList>
    </citation>
    <scope>NUCLEOTIDE SEQUENCE</scope>
</reference>
<feature type="compositionally biased region" description="Polar residues" evidence="10">
    <location>
        <begin position="416"/>
        <end position="435"/>
    </location>
</feature>
<feature type="domain" description="Plastocyanin-like" evidence="11">
    <location>
        <begin position="79"/>
        <end position="185"/>
    </location>
</feature>
<gene>
    <name evidence="12" type="ORF">B1A_10397</name>
</gene>
<protein>
    <recommendedName>
        <fullName evidence="4">Copper-containing nitrite reductase</fullName>
        <ecNumber evidence="3">1.7.2.1</ecNumber>
    </recommendedName>
</protein>
<dbReference type="SUPFAM" id="SSF49503">
    <property type="entry name" value="Cupredoxins"/>
    <property type="match status" value="2"/>
</dbReference>
<keyword evidence="6" id="KW-0677">Repeat</keyword>
<evidence type="ECO:0000256" key="8">
    <source>
        <dbReference type="ARBA" id="ARBA00023008"/>
    </source>
</evidence>
<evidence type="ECO:0000313" key="12">
    <source>
        <dbReference type="EMBL" id="EQD59861.1"/>
    </source>
</evidence>
<dbReference type="NCBIfam" id="TIGR02376">
    <property type="entry name" value="Cu_nitrite_red"/>
    <property type="match status" value="1"/>
</dbReference>
<comment type="cofactor">
    <cofactor evidence="1">
        <name>Cu(+)</name>
        <dbReference type="ChEBI" id="CHEBI:49552"/>
    </cofactor>
</comment>
<dbReference type="Pfam" id="PF07732">
    <property type="entry name" value="Cu-oxidase_3"/>
    <property type="match status" value="1"/>
</dbReference>
<proteinExistence type="predicted"/>
<evidence type="ECO:0000256" key="9">
    <source>
        <dbReference type="ARBA" id="ARBA00049340"/>
    </source>
</evidence>
<dbReference type="EC" id="1.7.2.1" evidence="3"/>
<evidence type="ECO:0000256" key="6">
    <source>
        <dbReference type="ARBA" id="ARBA00022737"/>
    </source>
</evidence>
<evidence type="ECO:0000256" key="3">
    <source>
        <dbReference type="ARBA" id="ARBA00011882"/>
    </source>
</evidence>
<accession>T1AH89</accession>
<dbReference type="CDD" id="cd04208">
    <property type="entry name" value="CuRO_2_CuNIR"/>
    <property type="match status" value="1"/>
</dbReference>
<comment type="subunit">
    <text evidence="2">Homotrimer.</text>
</comment>
<evidence type="ECO:0000259" key="11">
    <source>
        <dbReference type="Pfam" id="PF07732"/>
    </source>
</evidence>
<keyword evidence="7" id="KW-0560">Oxidoreductase</keyword>
<evidence type="ECO:0000256" key="4">
    <source>
        <dbReference type="ARBA" id="ARBA00017290"/>
    </source>
</evidence>
<dbReference type="InterPro" id="IPR045087">
    <property type="entry name" value="Cu-oxidase_fam"/>
</dbReference>
<dbReference type="AlphaFoldDB" id="T1AH89"/>
<dbReference type="GO" id="GO:0005507">
    <property type="term" value="F:copper ion binding"/>
    <property type="evidence" value="ECO:0007669"/>
    <property type="project" value="InterPro"/>
</dbReference>
<dbReference type="FunFam" id="2.60.40.420:FF:000093">
    <property type="entry name" value="Copper-containing nitrite reductase"/>
    <property type="match status" value="1"/>
</dbReference>
<evidence type="ECO:0000256" key="10">
    <source>
        <dbReference type="SAM" id="MobiDB-lite"/>
    </source>
</evidence>
<dbReference type="Gene3D" id="2.60.40.420">
    <property type="entry name" value="Cupredoxins - blue copper proteins"/>
    <property type="match status" value="2"/>
</dbReference>
<evidence type="ECO:0000256" key="1">
    <source>
        <dbReference type="ARBA" id="ARBA00001960"/>
    </source>
</evidence>
<feature type="region of interest" description="Disordered" evidence="10">
    <location>
        <begin position="412"/>
        <end position="435"/>
    </location>
</feature>
<organism evidence="12">
    <name type="scientific">mine drainage metagenome</name>
    <dbReference type="NCBI Taxonomy" id="410659"/>
    <lineage>
        <taxon>unclassified sequences</taxon>
        <taxon>metagenomes</taxon>
        <taxon>ecological metagenomes</taxon>
    </lineage>
</organism>
<dbReference type="GO" id="GO:0050421">
    <property type="term" value="F:nitrite reductase (NO-forming) activity"/>
    <property type="evidence" value="ECO:0007669"/>
    <property type="project" value="UniProtKB-EC"/>
</dbReference>
<sequence length="435" mass="46619">MRHPLLSAIVLALGLVLLGAHAAPVGAAPATDPADLGPPRGTPIEEAMLAPPAVPPPIHRDYPARVIVRLETREVVKEIADGVRYDFWTFNGSVPGPMIRVRQGDTVELHLKNAADSHMAHNIDLHAVMGPGGGAALSMTPPGHESVFTFKAMREGLYIYHCATPPVPMHIANGMYGLILVEPPQGLPKADREYYVVQGDFYTTGAYHVPGLQTFDMQKLLLEQPTYVLFNGREGSLTGANALTAKVGDTVRLFVGDGGPNLVSSFHVIGQIFDSVNVEGGTLINHNVQTTLIPAGGAVTVEMKTLVPGTFLLVDHSITRAFMQGALGQLVVSGPAAPAIYNKVSSGPIPTAANRSRRLPRRLQPRRSMTPWPTARAYSRRSAPPAIRATAWACRARSRRWRCRITSTPIRRVPSASCSTGSAARSPSTTPATSR</sequence>
<dbReference type="InterPro" id="IPR011707">
    <property type="entry name" value="Cu-oxidase-like_N"/>
</dbReference>
<dbReference type="EMBL" id="AUZX01007405">
    <property type="protein sequence ID" value="EQD59861.1"/>
    <property type="molecule type" value="Genomic_DNA"/>
</dbReference>
<keyword evidence="5" id="KW-0479">Metal-binding</keyword>
<comment type="catalytic activity">
    <reaction evidence="9">
        <text>nitric oxide + Fe(III)-[cytochrome c] + H2O = Fe(II)-[cytochrome c] + nitrite + 2 H(+)</text>
        <dbReference type="Rhea" id="RHEA:15233"/>
        <dbReference type="Rhea" id="RHEA-COMP:10350"/>
        <dbReference type="Rhea" id="RHEA-COMP:14399"/>
        <dbReference type="ChEBI" id="CHEBI:15377"/>
        <dbReference type="ChEBI" id="CHEBI:15378"/>
        <dbReference type="ChEBI" id="CHEBI:16301"/>
        <dbReference type="ChEBI" id="CHEBI:16480"/>
        <dbReference type="ChEBI" id="CHEBI:29033"/>
        <dbReference type="ChEBI" id="CHEBI:29034"/>
        <dbReference type="EC" id="1.7.2.1"/>
    </reaction>
</comment>
<dbReference type="PANTHER" id="PTHR11709:SF394">
    <property type="entry name" value="FI03373P-RELATED"/>
    <property type="match status" value="1"/>
</dbReference>
<evidence type="ECO:0000256" key="7">
    <source>
        <dbReference type="ARBA" id="ARBA00023002"/>
    </source>
</evidence>
<dbReference type="CDD" id="cd11020">
    <property type="entry name" value="CuRO_1_CuNIR"/>
    <property type="match status" value="1"/>
</dbReference>
<name>T1AH89_9ZZZZ</name>
<keyword evidence="8" id="KW-0186">Copper</keyword>
<comment type="caution">
    <text evidence="12">The sequence shown here is derived from an EMBL/GenBank/DDBJ whole genome shotgun (WGS) entry which is preliminary data.</text>
</comment>
<dbReference type="InterPro" id="IPR001287">
    <property type="entry name" value="NO2-reductase_Cu"/>
</dbReference>
<evidence type="ECO:0000256" key="2">
    <source>
        <dbReference type="ARBA" id="ARBA00011233"/>
    </source>
</evidence>
<reference evidence="12" key="2">
    <citation type="journal article" date="2014" name="ISME J.">
        <title>Microbial stratification in low pH oxic and suboxic macroscopic growths along an acid mine drainage.</title>
        <authorList>
            <person name="Mendez-Garcia C."/>
            <person name="Mesa V."/>
            <person name="Sprenger R.R."/>
            <person name="Richter M."/>
            <person name="Diez M.S."/>
            <person name="Solano J."/>
            <person name="Bargiela R."/>
            <person name="Golyshina O.V."/>
            <person name="Manteca A."/>
            <person name="Ramos J.L."/>
            <person name="Gallego J.R."/>
            <person name="Llorente I."/>
            <person name="Martins Dos Santos V.A."/>
            <person name="Jensen O.N."/>
            <person name="Pelaez A.I."/>
            <person name="Sanchez J."/>
            <person name="Ferrer M."/>
        </authorList>
    </citation>
    <scope>NUCLEOTIDE SEQUENCE</scope>
</reference>